<name>A0AAD8X799_GLOAC</name>
<protein>
    <submittedName>
        <fullName evidence="2">Uncharacterized protein</fullName>
    </submittedName>
</protein>
<comment type="caution">
    <text evidence="2">The sequence shown here is derived from an EMBL/GenBank/DDBJ whole genome shotgun (WGS) entry which is preliminary data.</text>
</comment>
<evidence type="ECO:0000313" key="2">
    <source>
        <dbReference type="EMBL" id="KAK1701676.1"/>
    </source>
</evidence>
<proteinExistence type="predicted"/>
<feature type="region of interest" description="Disordered" evidence="1">
    <location>
        <begin position="40"/>
        <end position="59"/>
    </location>
</feature>
<evidence type="ECO:0000256" key="1">
    <source>
        <dbReference type="SAM" id="MobiDB-lite"/>
    </source>
</evidence>
<dbReference type="EMBL" id="JAHMHS010000345">
    <property type="protein sequence ID" value="KAK1701676.1"/>
    <property type="molecule type" value="Genomic_DNA"/>
</dbReference>
<evidence type="ECO:0000313" key="3">
    <source>
        <dbReference type="Proteomes" id="UP001244207"/>
    </source>
</evidence>
<organism evidence="2 3">
    <name type="scientific">Glomerella acutata</name>
    <name type="common">Colletotrichum acutatum</name>
    <dbReference type="NCBI Taxonomy" id="27357"/>
    <lineage>
        <taxon>Eukaryota</taxon>
        <taxon>Fungi</taxon>
        <taxon>Dikarya</taxon>
        <taxon>Ascomycota</taxon>
        <taxon>Pezizomycotina</taxon>
        <taxon>Sordariomycetes</taxon>
        <taxon>Hypocreomycetidae</taxon>
        <taxon>Glomerellales</taxon>
        <taxon>Glomerellaceae</taxon>
        <taxon>Colletotrichum</taxon>
        <taxon>Colletotrichum acutatum species complex</taxon>
    </lineage>
</organism>
<accession>A0AAD8X799</accession>
<reference evidence="2" key="1">
    <citation type="submission" date="2021-12" db="EMBL/GenBank/DDBJ databases">
        <title>Comparative genomics, transcriptomics and evolutionary studies reveal genomic signatures of adaptation to plant cell wall in hemibiotrophic fungi.</title>
        <authorList>
            <consortium name="DOE Joint Genome Institute"/>
            <person name="Baroncelli R."/>
            <person name="Diaz J.F."/>
            <person name="Benocci T."/>
            <person name="Peng M."/>
            <person name="Battaglia E."/>
            <person name="Haridas S."/>
            <person name="Andreopoulos W."/>
            <person name="Labutti K."/>
            <person name="Pangilinan J."/>
            <person name="Floch G.L."/>
            <person name="Makela M.R."/>
            <person name="Henrissat B."/>
            <person name="Grigoriev I.V."/>
            <person name="Crouch J.A."/>
            <person name="De Vries R.P."/>
            <person name="Sukno S.A."/>
            <person name="Thon M.R."/>
        </authorList>
    </citation>
    <scope>NUCLEOTIDE SEQUENCE</scope>
    <source>
        <strain evidence="2">CBS 112980</strain>
    </source>
</reference>
<sequence>MDDFGQMKDKVKEAVPIFLNTNTLQELKLDCGIHIAESVTPTSTPRFPRMPVPTTGSTV</sequence>
<gene>
    <name evidence="2" type="ORF">BDZ83DRAFT_645581</name>
</gene>
<dbReference type="Proteomes" id="UP001244207">
    <property type="component" value="Unassembled WGS sequence"/>
</dbReference>
<dbReference type="RefSeq" id="XP_060357040.1">
    <property type="nucleotide sequence ID" value="XM_060509862.1"/>
</dbReference>
<dbReference type="GeneID" id="85393761"/>
<keyword evidence="3" id="KW-1185">Reference proteome</keyword>
<dbReference type="AlphaFoldDB" id="A0AAD8X799"/>